<dbReference type="Proteomes" id="UP000076078">
    <property type="component" value="Unassembled WGS sequence"/>
</dbReference>
<dbReference type="InParanoid" id="A0A151Z939"/>
<dbReference type="AlphaFoldDB" id="A0A151Z939"/>
<accession>A0A151Z939</accession>
<keyword evidence="3" id="KW-1185">Reference proteome</keyword>
<feature type="chain" id="PRO_5007592993" evidence="1">
    <location>
        <begin position="19"/>
        <end position="306"/>
    </location>
</feature>
<evidence type="ECO:0000256" key="1">
    <source>
        <dbReference type="SAM" id="SignalP"/>
    </source>
</evidence>
<reference evidence="2 3" key="1">
    <citation type="submission" date="2015-12" db="EMBL/GenBank/DDBJ databases">
        <title>Dictyostelia acquired genes for synthesis and detection of signals that induce cell-type specialization by lateral gene transfer from prokaryotes.</title>
        <authorList>
            <person name="Gloeckner G."/>
            <person name="Schaap P."/>
        </authorList>
    </citation>
    <scope>NUCLEOTIDE SEQUENCE [LARGE SCALE GENOMIC DNA]</scope>
    <source>
        <strain evidence="2 3">TK</strain>
    </source>
</reference>
<evidence type="ECO:0000313" key="3">
    <source>
        <dbReference type="Proteomes" id="UP000076078"/>
    </source>
</evidence>
<proteinExistence type="predicted"/>
<protein>
    <submittedName>
        <fullName evidence="2">Uncharacterized protein</fullName>
    </submittedName>
</protein>
<dbReference type="EMBL" id="LODT01000037">
    <property type="protein sequence ID" value="KYQ90446.1"/>
    <property type="molecule type" value="Genomic_DNA"/>
</dbReference>
<feature type="signal peptide" evidence="1">
    <location>
        <begin position="1"/>
        <end position="18"/>
    </location>
</feature>
<name>A0A151Z939_TIELA</name>
<comment type="caution">
    <text evidence="2">The sequence shown here is derived from an EMBL/GenBank/DDBJ whole genome shotgun (WGS) entry which is preliminary data.</text>
</comment>
<evidence type="ECO:0000313" key="2">
    <source>
        <dbReference type="EMBL" id="KYQ90446.1"/>
    </source>
</evidence>
<gene>
    <name evidence="2" type="ORF">DLAC_09068</name>
</gene>
<dbReference type="FunCoup" id="A0A151Z939">
    <property type="interactions" value="425"/>
</dbReference>
<keyword evidence="1" id="KW-0732">Signal</keyword>
<sequence>MKLLYILLIAIYFTFVQSQPSNLYLYYSTDPGESYDYTSTIISLSDGTEVNGTLVPGISSQHLELLDFLQVNSNNNFEFLVEINGALNIVTTTPGGQFVSKSKYVFQNRLPDTYFPPSRQFDSKRNSYYLISTNGDLYIYNFTNSLESVVNTTNEHGNIYSTPVGCFDGQNKYYILYTQYNSFLYYDFTTYTNSVPITLTGDIIQYPGQYLMSTDNQVYVISYGHTYMYILLVDTQEGTTKLVYSIPLGLQISTAYWTLNQYFVLITQQYGSNYISTLDLNSFSLVSKTEIQSKLFDFSYYGAGVF</sequence>
<dbReference type="SUPFAM" id="SSF63829">
    <property type="entry name" value="Calcium-dependent phosphotriesterase"/>
    <property type="match status" value="1"/>
</dbReference>
<organism evidence="2 3">
    <name type="scientific">Tieghemostelium lacteum</name>
    <name type="common">Slime mold</name>
    <name type="synonym">Dictyostelium lacteum</name>
    <dbReference type="NCBI Taxonomy" id="361077"/>
    <lineage>
        <taxon>Eukaryota</taxon>
        <taxon>Amoebozoa</taxon>
        <taxon>Evosea</taxon>
        <taxon>Eumycetozoa</taxon>
        <taxon>Dictyostelia</taxon>
        <taxon>Dictyosteliales</taxon>
        <taxon>Raperosteliaceae</taxon>
        <taxon>Tieghemostelium</taxon>
    </lineage>
</organism>